<organism evidence="1 2">
    <name type="scientific">Microbacterium sediminicola</name>
    <dbReference type="NCBI Taxonomy" id="415210"/>
    <lineage>
        <taxon>Bacteria</taxon>
        <taxon>Bacillati</taxon>
        <taxon>Actinomycetota</taxon>
        <taxon>Actinomycetes</taxon>
        <taxon>Micrococcales</taxon>
        <taxon>Microbacteriaceae</taxon>
        <taxon>Microbacterium</taxon>
    </lineage>
</organism>
<protein>
    <recommendedName>
        <fullName evidence="3">DksA C4-type domain-containing protein</fullName>
    </recommendedName>
</protein>
<dbReference type="RefSeq" id="WP_344069016.1">
    <property type="nucleotide sequence ID" value="NZ_BAAAPL010000001.1"/>
</dbReference>
<evidence type="ECO:0000313" key="1">
    <source>
        <dbReference type="EMBL" id="GAA1691630.1"/>
    </source>
</evidence>
<dbReference type="EMBL" id="BAAAPL010000001">
    <property type="protein sequence ID" value="GAA1691630.1"/>
    <property type="molecule type" value="Genomic_DNA"/>
</dbReference>
<dbReference type="Proteomes" id="UP001501690">
    <property type="component" value="Unassembled WGS sequence"/>
</dbReference>
<reference evidence="2" key="1">
    <citation type="journal article" date="2019" name="Int. J. Syst. Evol. Microbiol.">
        <title>The Global Catalogue of Microorganisms (GCM) 10K type strain sequencing project: providing services to taxonomists for standard genome sequencing and annotation.</title>
        <authorList>
            <consortium name="The Broad Institute Genomics Platform"/>
            <consortium name="The Broad Institute Genome Sequencing Center for Infectious Disease"/>
            <person name="Wu L."/>
            <person name="Ma J."/>
        </authorList>
    </citation>
    <scope>NUCLEOTIDE SEQUENCE [LARGE SCALE GENOMIC DNA]</scope>
    <source>
        <strain evidence="2">JCM 15577</strain>
    </source>
</reference>
<gene>
    <name evidence="1" type="ORF">GCM10009808_05780</name>
</gene>
<comment type="caution">
    <text evidence="1">The sequence shown here is derived from an EMBL/GenBank/DDBJ whole genome shotgun (WGS) entry which is preliminary data.</text>
</comment>
<keyword evidence="2" id="KW-1185">Reference proteome</keyword>
<proteinExistence type="predicted"/>
<sequence>MNDELPPQIQAIADRTADGWAPAIDVGPGWLDLLARLDQRLAEISPGYLVEQCKTKFGTLRYYARPEEDDHIDAAGFAAAIREAEDDSATVCEDCGQPAGQVTIRGWVWTLCPVHVQQRANPSGMSAR</sequence>
<evidence type="ECO:0008006" key="3">
    <source>
        <dbReference type="Google" id="ProtNLM"/>
    </source>
</evidence>
<name>A0ABP4TQM1_9MICO</name>
<evidence type="ECO:0000313" key="2">
    <source>
        <dbReference type="Proteomes" id="UP001501690"/>
    </source>
</evidence>
<accession>A0ABP4TQM1</accession>